<organism evidence="2 3">
    <name type="scientific">Stenotrophomonas pictorum JCM 9942</name>
    <dbReference type="NCBI Taxonomy" id="1236960"/>
    <lineage>
        <taxon>Bacteria</taxon>
        <taxon>Pseudomonadati</taxon>
        <taxon>Pseudomonadota</taxon>
        <taxon>Gammaproteobacteria</taxon>
        <taxon>Lysobacterales</taxon>
        <taxon>Lysobacteraceae</taxon>
        <taxon>Stenotrophomonas</taxon>
    </lineage>
</organism>
<comment type="caution">
    <text evidence="2">The sequence shown here is derived from an EMBL/GenBank/DDBJ whole genome shotgun (WGS) entry which is preliminary data.</text>
</comment>
<name>A0A0R0AAC0_9GAMM</name>
<dbReference type="RefSeq" id="WP_054658927.1">
    <property type="nucleotide sequence ID" value="NZ_BAZI01000119.1"/>
</dbReference>
<dbReference type="OrthoDB" id="6042395at2"/>
<reference evidence="2 3" key="1">
    <citation type="submission" date="2015-10" db="EMBL/GenBank/DDBJ databases">
        <title>Genome sequencing and analysis of members of genus Stenotrophomonas.</title>
        <authorList>
            <person name="Patil P.P."/>
            <person name="Midha S."/>
            <person name="Patil P.B."/>
        </authorList>
    </citation>
    <scope>NUCLEOTIDE SEQUENCE [LARGE SCALE GENOMIC DNA]</scope>
    <source>
        <strain evidence="2 3">JCM 9942</strain>
    </source>
</reference>
<gene>
    <name evidence="2" type="ORF">ARC78_10640</name>
</gene>
<keyword evidence="1" id="KW-0732">Signal</keyword>
<evidence type="ECO:0000313" key="2">
    <source>
        <dbReference type="EMBL" id="KRG41910.1"/>
    </source>
</evidence>
<evidence type="ECO:0000313" key="3">
    <source>
        <dbReference type="Proteomes" id="UP000050836"/>
    </source>
</evidence>
<keyword evidence="3" id="KW-1185">Reference proteome</keyword>
<feature type="chain" id="PRO_5006390491" description="DUF3313 domain-containing protein" evidence="1">
    <location>
        <begin position="22"/>
        <end position="260"/>
    </location>
</feature>
<dbReference type="AlphaFoldDB" id="A0A0R0AAC0"/>
<sequence>MPLSLSRLRLLVAVPLMLVLAACGGPMDTALVTGNGADPYFASLNPVFAKMSEHEQQGFNWAVSDLDLDRLHSRYPGNSPRQIIRGEVAQVLETYPARIAALEPQALQAAQVRAQLAQVTAVQTAFRIEKDFFGLAPKISATIENNSPLPISALEWNAALYLDDAETPVVTTTLTDNYRDRGGLVPGGRHKREFAIGFVRGDETWTTLEIRNAKRTRVVLEPLATSVQDFGDRHYLPEDPSAEIERLRSVIAAATSYQDI</sequence>
<dbReference type="PROSITE" id="PS51257">
    <property type="entry name" value="PROKAR_LIPOPROTEIN"/>
    <property type="match status" value="1"/>
</dbReference>
<evidence type="ECO:0008006" key="4">
    <source>
        <dbReference type="Google" id="ProtNLM"/>
    </source>
</evidence>
<protein>
    <recommendedName>
        <fullName evidence="4">DUF3313 domain-containing protein</fullName>
    </recommendedName>
</protein>
<accession>A0A0R0AAC0</accession>
<feature type="signal peptide" evidence="1">
    <location>
        <begin position="1"/>
        <end position="21"/>
    </location>
</feature>
<dbReference type="EMBL" id="LLXS01000022">
    <property type="protein sequence ID" value="KRG41910.1"/>
    <property type="molecule type" value="Genomic_DNA"/>
</dbReference>
<dbReference type="Proteomes" id="UP000050836">
    <property type="component" value="Unassembled WGS sequence"/>
</dbReference>
<evidence type="ECO:0000256" key="1">
    <source>
        <dbReference type="SAM" id="SignalP"/>
    </source>
</evidence>
<proteinExistence type="predicted"/>